<comment type="caution">
    <text evidence="1">The sequence shown here is derived from an EMBL/GenBank/DDBJ whole genome shotgun (WGS) entry which is preliminary data.</text>
</comment>
<organism evidence="1 2">
    <name type="scientific">Coemansia biformis</name>
    <dbReference type="NCBI Taxonomy" id="1286918"/>
    <lineage>
        <taxon>Eukaryota</taxon>
        <taxon>Fungi</taxon>
        <taxon>Fungi incertae sedis</taxon>
        <taxon>Zoopagomycota</taxon>
        <taxon>Kickxellomycotina</taxon>
        <taxon>Kickxellomycetes</taxon>
        <taxon>Kickxellales</taxon>
        <taxon>Kickxellaceae</taxon>
        <taxon>Coemansia</taxon>
    </lineage>
</organism>
<gene>
    <name evidence="1" type="ORF">LPJ61_004343</name>
</gene>
<evidence type="ECO:0008006" key="3">
    <source>
        <dbReference type="Google" id="ProtNLM"/>
    </source>
</evidence>
<dbReference type="AlphaFoldDB" id="A0A9W8CXC5"/>
<protein>
    <recommendedName>
        <fullName evidence="3">F-box domain-containing protein</fullName>
    </recommendedName>
</protein>
<dbReference type="OrthoDB" id="5548663at2759"/>
<evidence type="ECO:0000313" key="2">
    <source>
        <dbReference type="Proteomes" id="UP001143981"/>
    </source>
</evidence>
<name>A0A9W8CXC5_9FUNG</name>
<dbReference type="Proteomes" id="UP001143981">
    <property type="component" value="Unassembled WGS sequence"/>
</dbReference>
<evidence type="ECO:0000313" key="1">
    <source>
        <dbReference type="EMBL" id="KAJ1727876.1"/>
    </source>
</evidence>
<dbReference type="EMBL" id="JANBOI010000956">
    <property type="protein sequence ID" value="KAJ1727876.1"/>
    <property type="molecule type" value="Genomic_DNA"/>
</dbReference>
<proteinExistence type="predicted"/>
<sequence length="603" mass="67554">MRDLPTLVLQRVFQHLVDFRSLQWFEDPDFLGTWGLWAEMVLPLLGVCRYWRSLACPLYYQYAAGCYASKHYSKIRQACKKARIEQLTTPRLRSMVKHVYLCFYLDDLVHNGLQLILDRFSADATFPSAQQLFIVLDETGTNASQQQTVSPEQIAPSAAMAANIPRRPIDERLPADAVLRINHACTRLQGMFPGLMAVQVSGTSRATLSTAIAKVSCEMLQGRSAMLVSRHTYDDLVAPMLRPGGLTWIKVDDIHLCLHAVELVRRSAATLQTIILLAAKANFAKEILRDHNSAPLTYPRLRELQLGLGLQHSEPVPDFEPPDFAPFPALVRVSAAPRDMHIGDFVFRGNGATLAQVQLFLSGRTVTQMCVSGVLDCCDFPALRHIEVSRPTYNSSNEARENGPGSMTSGVLLRLVCWVLRAARNCSRIVMRSWRMRLKLCREADPGGLMQQLLQLSLDLRQLELPIVCTIANVLWLAKRFPHLDMLGMSLDGCTRLGGVVGEIPEYVRTTPPARQSQLRRLVVPMSCQPAEQGRDIEHALALVKLVPNVQALQPRIDYGDMPADELNPIELMLELSEALRHELDARRTGLEVELHSADPPWH</sequence>
<reference evidence="1" key="1">
    <citation type="submission" date="2022-07" db="EMBL/GenBank/DDBJ databases">
        <title>Phylogenomic reconstructions and comparative analyses of Kickxellomycotina fungi.</title>
        <authorList>
            <person name="Reynolds N.K."/>
            <person name="Stajich J.E."/>
            <person name="Barry K."/>
            <person name="Grigoriev I.V."/>
            <person name="Crous P."/>
            <person name="Smith M.E."/>
        </authorList>
    </citation>
    <scope>NUCLEOTIDE SEQUENCE</scope>
    <source>
        <strain evidence="1">BCRC 34381</strain>
    </source>
</reference>
<keyword evidence="2" id="KW-1185">Reference proteome</keyword>
<accession>A0A9W8CXC5</accession>